<dbReference type="Proteomes" id="UP000216451">
    <property type="component" value="Unassembled WGS sequence"/>
</dbReference>
<dbReference type="PROSITE" id="PS50850">
    <property type="entry name" value="MFS"/>
    <property type="match status" value="1"/>
</dbReference>
<feature type="transmembrane region" description="Helical" evidence="6">
    <location>
        <begin position="307"/>
        <end position="329"/>
    </location>
</feature>
<accession>A0A261G3G8</accession>
<feature type="transmembrane region" description="Helical" evidence="6">
    <location>
        <begin position="279"/>
        <end position="300"/>
    </location>
</feature>
<feature type="transmembrane region" description="Helical" evidence="6">
    <location>
        <begin position="240"/>
        <end position="259"/>
    </location>
</feature>
<dbReference type="EMBL" id="MWXA01000007">
    <property type="protein sequence ID" value="OZG65733.1"/>
    <property type="molecule type" value="Genomic_DNA"/>
</dbReference>
<proteinExistence type="predicted"/>
<dbReference type="InterPro" id="IPR020846">
    <property type="entry name" value="MFS_dom"/>
</dbReference>
<reference evidence="8 9" key="1">
    <citation type="journal article" date="2017" name="BMC Genomics">
        <title>Comparative genomic and phylogenomic analyses of the Bifidobacteriaceae family.</title>
        <authorList>
            <person name="Lugli G.A."/>
            <person name="Milani C."/>
            <person name="Turroni F."/>
            <person name="Duranti S."/>
            <person name="Mancabelli L."/>
            <person name="Mangifesta M."/>
            <person name="Ferrario C."/>
            <person name="Modesto M."/>
            <person name="Mattarelli P."/>
            <person name="Jiri K."/>
            <person name="van Sinderen D."/>
            <person name="Ventura M."/>
        </authorList>
    </citation>
    <scope>NUCLEOTIDE SEQUENCE [LARGE SCALE GENOMIC DNA]</scope>
    <source>
        <strain evidence="8 9">LMG 28769</strain>
    </source>
</reference>
<dbReference type="GO" id="GO:0005886">
    <property type="term" value="C:plasma membrane"/>
    <property type="evidence" value="ECO:0007669"/>
    <property type="project" value="UniProtKB-SubCell"/>
</dbReference>
<evidence type="ECO:0000256" key="6">
    <source>
        <dbReference type="SAM" id="Phobius"/>
    </source>
</evidence>
<evidence type="ECO:0000313" key="8">
    <source>
        <dbReference type="EMBL" id="OZG65733.1"/>
    </source>
</evidence>
<keyword evidence="2" id="KW-1003">Cell membrane</keyword>
<keyword evidence="3 6" id="KW-0812">Transmembrane</keyword>
<protein>
    <submittedName>
        <fullName evidence="8">Transporter, major facilitator family protein</fullName>
    </submittedName>
</protein>
<evidence type="ECO:0000256" key="5">
    <source>
        <dbReference type="ARBA" id="ARBA00023136"/>
    </source>
</evidence>
<feature type="transmembrane region" description="Helical" evidence="6">
    <location>
        <begin position="372"/>
        <end position="392"/>
    </location>
</feature>
<dbReference type="OrthoDB" id="4965946at2"/>
<keyword evidence="9" id="KW-1185">Reference proteome</keyword>
<dbReference type="AlphaFoldDB" id="A0A261G3G8"/>
<dbReference type="PANTHER" id="PTHR23513">
    <property type="entry name" value="INTEGRAL MEMBRANE EFFLUX PROTEIN-RELATED"/>
    <property type="match status" value="1"/>
</dbReference>
<evidence type="ECO:0000259" key="7">
    <source>
        <dbReference type="PROSITE" id="PS50850"/>
    </source>
</evidence>
<evidence type="ECO:0000313" key="9">
    <source>
        <dbReference type="Proteomes" id="UP000216451"/>
    </source>
</evidence>
<dbReference type="GO" id="GO:0022857">
    <property type="term" value="F:transmembrane transporter activity"/>
    <property type="evidence" value="ECO:0007669"/>
    <property type="project" value="InterPro"/>
</dbReference>
<comment type="subcellular location">
    <subcellularLocation>
        <location evidence="1">Cell membrane</location>
        <topology evidence="1">Multi-pass membrane protein</topology>
    </subcellularLocation>
</comment>
<evidence type="ECO:0000256" key="3">
    <source>
        <dbReference type="ARBA" id="ARBA00022692"/>
    </source>
</evidence>
<feature type="transmembrane region" description="Helical" evidence="6">
    <location>
        <begin position="398"/>
        <end position="418"/>
    </location>
</feature>
<keyword evidence="5 6" id="KW-0472">Membrane</keyword>
<feature type="transmembrane region" description="Helical" evidence="6">
    <location>
        <begin position="126"/>
        <end position="151"/>
    </location>
</feature>
<dbReference type="PANTHER" id="PTHR23513:SF6">
    <property type="entry name" value="MAJOR FACILITATOR SUPERFAMILY ASSOCIATED DOMAIN-CONTAINING PROTEIN"/>
    <property type="match status" value="1"/>
</dbReference>
<feature type="transmembrane region" description="Helical" evidence="6">
    <location>
        <begin position="335"/>
        <end position="360"/>
    </location>
</feature>
<dbReference type="Pfam" id="PF07690">
    <property type="entry name" value="MFS_1"/>
    <property type="match status" value="1"/>
</dbReference>
<gene>
    <name evidence="8" type="ORF">BAQU_1471</name>
</gene>
<dbReference type="Gene3D" id="1.20.1250.20">
    <property type="entry name" value="MFS general substrate transporter like domains"/>
    <property type="match status" value="1"/>
</dbReference>
<dbReference type="GeneID" id="98296136"/>
<dbReference type="RefSeq" id="WP_094694339.1">
    <property type="nucleotide sequence ID" value="NZ_JBDNSG010000007.1"/>
</dbReference>
<feature type="transmembrane region" description="Helical" evidence="6">
    <location>
        <begin position="194"/>
        <end position="213"/>
    </location>
</feature>
<dbReference type="InterPro" id="IPR011701">
    <property type="entry name" value="MFS"/>
</dbReference>
<comment type="caution">
    <text evidence="8">The sequence shown here is derived from an EMBL/GenBank/DDBJ whole genome shotgun (WGS) entry which is preliminary data.</text>
</comment>
<feature type="transmembrane region" description="Helical" evidence="6">
    <location>
        <begin position="100"/>
        <end position="120"/>
    </location>
</feature>
<dbReference type="InterPro" id="IPR036259">
    <property type="entry name" value="MFS_trans_sf"/>
</dbReference>
<name>A0A261G3G8_9BIFI</name>
<dbReference type="CDD" id="cd06173">
    <property type="entry name" value="MFS_MefA_like"/>
    <property type="match status" value="1"/>
</dbReference>
<dbReference type="SUPFAM" id="SSF103473">
    <property type="entry name" value="MFS general substrate transporter"/>
    <property type="match status" value="1"/>
</dbReference>
<feature type="domain" description="Major facilitator superfamily (MFS) profile" evidence="7">
    <location>
        <begin position="246"/>
        <end position="436"/>
    </location>
</feature>
<evidence type="ECO:0000256" key="1">
    <source>
        <dbReference type="ARBA" id="ARBA00004651"/>
    </source>
</evidence>
<keyword evidence="4 6" id="KW-1133">Transmembrane helix</keyword>
<sequence>MDPMIVDKRNTNSSCKAEEHRTKGISAPLWRQPRYMSWFTADTASAAGTAMQGFAISLVAFKLSGSVVSAGWLTTLMRVVQQFANLFGGTFVDRHGRKQLIIINCAAEAALWGTVFILLFQGNLTFWVFAMLAVCSSLCNGFLGGATDAVLRSIIDIRDYPKARSVSEGRDATINLVGSPLGGALYGFTPWLPFLMAVILYALAGVSANRINFKIHDQQIAGKRPARTPFFDDFKTGWRYVFSSGLIVVLLIMTALLNLGINGVQYAIQLYLVSIHTNAFFIGLIDSSTCIGVLVGAFMAGKLSDSAPVGTSILASSVITLAVCIPMMLNGSYVLVLVCSALIGLPFPLYNAMCLGFIFAKTPNRLQGRVKSAMSVSVQTLSIFSSAIAGMLLGHFGFTAAIMAFGVPLTAATIVAFASQRIRKIPAADEWERTGL</sequence>
<evidence type="ECO:0000256" key="2">
    <source>
        <dbReference type="ARBA" id="ARBA00022475"/>
    </source>
</evidence>
<organism evidence="8 9">
    <name type="scientific">Bifidobacterium aquikefiri</name>
    <dbReference type="NCBI Taxonomy" id="1653207"/>
    <lineage>
        <taxon>Bacteria</taxon>
        <taxon>Bacillati</taxon>
        <taxon>Actinomycetota</taxon>
        <taxon>Actinomycetes</taxon>
        <taxon>Bifidobacteriales</taxon>
        <taxon>Bifidobacteriaceae</taxon>
        <taxon>Bifidobacterium</taxon>
    </lineage>
</organism>
<evidence type="ECO:0000256" key="4">
    <source>
        <dbReference type="ARBA" id="ARBA00022989"/>
    </source>
</evidence>